<dbReference type="GO" id="GO:0070819">
    <property type="term" value="F:menaquinone-dependent protoporphyrinogen oxidase activity"/>
    <property type="evidence" value="ECO:0007669"/>
    <property type="project" value="TreeGrafter"/>
</dbReference>
<feature type="domain" description="Flavodoxin-like" evidence="3">
    <location>
        <begin position="3"/>
        <end position="167"/>
    </location>
</feature>
<dbReference type="GO" id="GO:0010181">
    <property type="term" value="F:FMN binding"/>
    <property type="evidence" value="ECO:0007669"/>
    <property type="project" value="InterPro"/>
</dbReference>
<comment type="caution">
    <text evidence="4">The sequence shown here is derived from an EMBL/GenBank/DDBJ whole genome shotgun (WGS) entry which is preliminary data.</text>
</comment>
<evidence type="ECO:0000259" key="3">
    <source>
        <dbReference type="PROSITE" id="PS50902"/>
    </source>
</evidence>
<reference evidence="4 5" key="1">
    <citation type="submission" date="2017-10" db="EMBL/GenBank/DDBJ databases">
        <title>Sedimentibacterium mangrovi gen. nov., sp. nov., a novel member of family Phyllobacteriacea isolated from mangrove sediment.</title>
        <authorList>
            <person name="Liao H."/>
            <person name="Tian Y."/>
        </authorList>
    </citation>
    <scope>NUCLEOTIDE SEQUENCE [LARGE SCALE GENOMIC DNA]</scope>
    <source>
        <strain evidence="4 5">X9-2-2</strain>
    </source>
</reference>
<dbReference type="EMBL" id="PDVP01000019">
    <property type="protein sequence ID" value="PHP65022.1"/>
    <property type="molecule type" value="Genomic_DNA"/>
</dbReference>
<dbReference type="SUPFAM" id="SSF52218">
    <property type="entry name" value="Flavoproteins"/>
    <property type="match status" value="1"/>
</dbReference>
<dbReference type="AlphaFoldDB" id="A0A2G1QHN0"/>
<dbReference type="Pfam" id="PF12724">
    <property type="entry name" value="Flavodoxin_5"/>
    <property type="match status" value="1"/>
</dbReference>
<dbReference type="Gene3D" id="3.40.50.360">
    <property type="match status" value="1"/>
</dbReference>
<sequence>MHVVILFATVEGQTRKIARHMAGTVQSLGHDVTVYDAADLEDVDLDLADAFIAAAPVHIGRFPAPFVHWVKERADALNGKRCAFVSVSLGIASQFEAEKREIEAIGEAFFAETGWHPGAVHHAAGALRYTRYDFLKRLLMRHIAAKEGGDVDTSEDHEYTDWDGLAAFVTGFLAADG</sequence>
<keyword evidence="2" id="KW-0288">FMN</keyword>
<gene>
    <name evidence="4" type="ORF">CSC94_21055</name>
</gene>
<evidence type="ECO:0000256" key="1">
    <source>
        <dbReference type="ARBA" id="ARBA00022630"/>
    </source>
</evidence>
<protein>
    <submittedName>
        <fullName evidence="4">Protoporphyrinogen oxidase</fullName>
    </submittedName>
</protein>
<organism evidence="4 5">
    <name type="scientific">Zhengella mangrovi</name>
    <dbReference type="NCBI Taxonomy" id="1982044"/>
    <lineage>
        <taxon>Bacteria</taxon>
        <taxon>Pseudomonadati</taxon>
        <taxon>Pseudomonadota</taxon>
        <taxon>Alphaproteobacteria</taxon>
        <taxon>Hyphomicrobiales</taxon>
        <taxon>Notoacmeibacteraceae</taxon>
        <taxon>Zhengella</taxon>
    </lineage>
</organism>
<dbReference type="InterPro" id="IPR026816">
    <property type="entry name" value="Flavodoxin_dom"/>
</dbReference>
<dbReference type="PROSITE" id="PS50902">
    <property type="entry name" value="FLAVODOXIN_LIKE"/>
    <property type="match status" value="1"/>
</dbReference>
<name>A0A2G1QHN0_9HYPH</name>
<accession>A0A2G1QHN0</accession>
<dbReference type="PANTHER" id="PTHR38030:SF2">
    <property type="entry name" value="PROTOPORPHYRINOGEN IX DEHYDROGENASE [QUINONE]"/>
    <property type="match status" value="1"/>
</dbReference>
<dbReference type="InterPro" id="IPR008254">
    <property type="entry name" value="Flavodoxin/NO_synth"/>
</dbReference>
<dbReference type="RefSeq" id="WP_099308358.1">
    <property type="nucleotide sequence ID" value="NZ_PDVP01000019.1"/>
</dbReference>
<dbReference type="PANTHER" id="PTHR38030">
    <property type="entry name" value="PROTOPORPHYRINOGEN IX DEHYDROGENASE [MENAQUINONE]"/>
    <property type="match status" value="1"/>
</dbReference>
<evidence type="ECO:0000313" key="4">
    <source>
        <dbReference type="EMBL" id="PHP65022.1"/>
    </source>
</evidence>
<evidence type="ECO:0000256" key="2">
    <source>
        <dbReference type="ARBA" id="ARBA00022643"/>
    </source>
</evidence>
<keyword evidence="1" id="KW-0285">Flavoprotein</keyword>
<keyword evidence="5" id="KW-1185">Reference proteome</keyword>
<dbReference type="InterPro" id="IPR052200">
    <property type="entry name" value="Protoporphyrinogen_IX_DH"/>
</dbReference>
<dbReference type="InterPro" id="IPR029039">
    <property type="entry name" value="Flavoprotein-like_sf"/>
</dbReference>
<dbReference type="GO" id="GO:0006783">
    <property type="term" value="P:heme biosynthetic process"/>
    <property type="evidence" value="ECO:0007669"/>
    <property type="project" value="TreeGrafter"/>
</dbReference>
<dbReference type="Proteomes" id="UP000221168">
    <property type="component" value="Unassembled WGS sequence"/>
</dbReference>
<evidence type="ECO:0000313" key="5">
    <source>
        <dbReference type="Proteomes" id="UP000221168"/>
    </source>
</evidence>
<dbReference type="OrthoDB" id="9795729at2"/>
<proteinExistence type="predicted"/>